<reference evidence="2 3" key="1">
    <citation type="journal article" date="2014" name="Nature">
        <title>An environmental bacterial taxon with a large and distinct metabolic repertoire.</title>
        <authorList>
            <person name="Wilson M.C."/>
            <person name="Mori T."/>
            <person name="Ruckert C."/>
            <person name="Uria A.R."/>
            <person name="Helf M.J."/>
            <person name="Takada K."/>
            <person name="Gernert C."/>
            <person name="Steffens U.A."/>
            <person name="Heycke N."/>
            <person name="Schmitt S."/>
            <person name="Rinke C."/>
            <person name="Helfrich E.J."/>
            <person name="Brachmann A.O."/>
            <person name="Gurgui C."/>
            <person name="Wakimoto T."/>
            <person name="Kracht M."/>
            <person name="Crusemann M."/>
            <person name="Hentschel U."/>
            <person name="Abe I."/>
            <person name="Matsunaga S."/>
            <person name="Kalinowski J."/>
            <person name="Takeyama H."/>
            <person name="Piel J."/>
        </authorList>
    </citation>
    <scope>NUCLEOTIDE SEQUENCE [LARGE SCALE GENOMIC DNA]</scope>
    <source>
        <strain evidence="3">TSY2</strain>
    </source>
</reference>
<keyword evidence="3" id="KW-1185">Reference proteome</keyword>
<protein>
    <submittedName>
        <fullName evidence="2">Uncharacterized protein</fullName>
    </submittedName>
</protein>
<dbReference type="AlphaFoldDB" id="W4LAJ5"/>
<evidence type="ECO:0000313" key="2">
    <source>
        <dbReference type="EMBL" id="ETW94735.1"/>
    </source>
</evidence>
<name>W4LAJ5_9BACT</name>
<dbReference type="Proteomes" id="UP000019140">
    <property type="component" value="Unassembled WGS sequence"/>
</dbReference>
<keyword evidence="1" id="KW-0812">Transmembrane</keyword>
<dbReference type="EMBL" id="AZHX01002418">
    <property type="protein sequence ID" value="ETW94735.1"/>
    <property type="molecule type" value="Genomic_DNA"/>
</dbReference>
<keyword evidence="1" id="KW-1133">Transmembrane helix</keyword>
<sequence length="38" mass="4279">MGLRPKRKPRRFIRLIEGTVLLGGLGFAAVIYIHNLMA</sequence>
<gene>
    <name evidence="2" type="ORF">ETSY2_49270</name>
</gene>
<organism evidence="2 3">
    <name type="scientific">Candidatus Entotheonella gemina</name>
    <dbReference type="NCBI Taxonomy" id="1429439"/>
    <lineage>
        <taxon>Bacteria</taxon>
        <taxon>Pseudomonadati</taxon>
        <taxon>Nitrospinota/Tectimicrobiota group</taxon>
        <taxon>Candidatus Tectimicrobiota</taxon>
        <taxon>Candidatus Entotheonellia</taxon>
        <taxon>Candidatus Entotheonellales</taxon>
        <taxon>Candidatus Entotheonellaceae</taxon>
        <taxon>Candidatus Entotheonella</taxon>
    </lineage>
</organism>
<dbReference type="HOGENOM" id="CLU_3326044_0_0_7"/>
<accession>W4LAJ5</accession>
<evidence type="ECO:0000313" key="3">
    <source>
        <dbReference type="Proteomes" id="UP000019140"/>
    </source>
</evidence>
<feature type="transmembrane region" description="Helical" evidence="1">
    <location>
        <begin position="12"/>
        <end position="33"/>
    </location>
</feature>
<proteinExistence type="predicted"/>
<comment type="caution">
    <text evidence="2">The sequence shown here is derived from an EMBL/GenBank/DDBJ whole genome shotgun (WGS) entry which is preliminary data.</text>
</comment>
<keyword evidence="1" id="KW-0472">Membrane</keyword>
<evidence type="ECO:0000256" key="1">
    <source>
        <dbReference type="SAM" id="Phobius"/>
    </source>
</evidence>